<dbReference type="InterPro" id="IPR001853">
    <property type="entry name" value="DSBA-like_thioredoxin_dom"/>
</dbReference>
<comment type="caution">
    <text evidence="2">The sequence shown here is derived from an EMBL/GenBank/DDBJ whole genome shotgun (WGS) entry which is preliminary data.</text>
</comment>
<dbReference type="PANTHER" id="PTHR13887:SF41">
    <property type="entry name" value="THIOREDOXIN SUPERFAMILY PROTEIN"/>
    <property type="match status" value="1"/>
</dbReference>
<dbReference type="PANTHER" id="PTHR13887">
    <property type="entry name" value="GLUTATHIONE S-TRANSFERASE KAPPA"/>
    <property type="match status" value="1"/>
</dbReference>
<name>A0AAD2CI79_9STRA</name>
<keyword evidence="3" id="KW-1185">Reference proteome</keyword>
<sequence>MSLKPEEEKLVISFRPFQLDDSLPAEGVDKYKFLSNLIPPAALDPMIEELGSKFKPLGVAFTGKGLIGNSAKAHCLMIWASETASQAQQLKLMDALFQIHCSIGKSVGDPEAIVEAAAKAGFTDEDQIRSILKSPIYKDKLKNLRKHAATELGISTVPCLTVVKKDGKQEKLEEAQQIETVQGFTDLIEEYSS</sequence>
<dbReference type="SUPFAM" id="SSF52833">
    <property type="entry name" value="Thioredoxin-like"/>
    <property type="match status" value="1"/>
</dbReference>
<dbReference type="Pfam" id="PF01323">
    <property type="entry name" value="DSBA"/>
    <property type="match status" value="1"/>
</dbReference>
<evidence type="ECO:0000313" key="2">
    <source>
        <dbReference type="EMBL" id="CAJ1932195.1"/>
    </source>
</evidence>
<dbReference type="InterPro" id="IPR036249">
    <property type="entry name" value="Thioredoxin-like_sf"/>
</dbReference>
<dbReference type="GO" id="GO:0016491">
    <property type="term" value="F:oxidoreductase activity"/>
    <property type="evidence" value="ECO:0007669"/>
    <property type="project" value="InterPro"/>
</dbReference>
<feature type="domain" description="DSBA-like thioredoxin" evidence="1">
    <location>
        <begin position="9"/>
        <end position="182"/>
    </location>
</feature>
<evidence type="ECO:0000313" key="3">
    <source>
        <dbReference type="Proteomes" id="UP001295423"/>
    </source>
</evidence>
<proteinExistence type="predicted"/>
<dbReference type="Proteomes" id="UP001295423">
    <property type="component" value="Unassembled WGS sequence"/>
</dbReference>
<evidence type="ECO:0000259" key="1">
    <source>
        <dbReference type="Pfam" id="PF01323"/>
    </source>
</evidence>
<accession>A0AAD2CI79</accession>
<organism evidence="2 3">
    <name type="scientific">Cylindrotheca closterium</name>
    <dbReference type="NCBI Taxonomy" id="2856"/>
    <lineage>
        <taxon>Eukaryota</taxon>
        <taxon>Sar</taxon>
        <taxon>Stramenopiles</taxon>
        <taxon>Ochrophyta</taxon>
        <taxon>Bacillariophyta</taxon>
        <taxon>Bacillariophyceae</taxon>
        <taxon>Bacillariophycidae</taxon>
        <taxon>Bacillariales</taxon>
        <taxon>Bacillariaceae</taxon>
        <taxon>Cylindrotheca</taxon>
    </lineage>
</organism>
<dbReference type="Gene3D" id="3.40.30.10">
    <property type="entry name" value="Glutaredoxin"/>
    <property type="match status" value="1"/>
</dbReference>
<dbReference type="AlphaFoldDB" id="A0AAD2CI79"/>
<reference evidence="2" key="1">
    <citation type="submission" date="2023-08" db="EMBL/GenBank/DDBJ databases">
        <authorList>
            <person name="Audoor S."/>
            <person name="Bilcke G."/>
        </authorList>
    </citation>
    <scope>NUCLEOTIDE SEQUENCE</scope>
</reference>
<dbReference type="EMBL" id="CAKOGP040000213">
    <property type="protein sequence ID" value="CAJ1932195.1"/>
    <property type="molecule type" value="Genomic_DNA"/>
</dbReference>
<protein>
    <recommendedName>
        <fullName evidence="1">DSBA-like thioredoxin domain-containing protein</fullName>
    </recommendedName>
</protein>
<gene>
    <name evidence="2" type="ORF">CYCCA115_LOCUS2732</name>
</gene>